<dbReference type="OrthoDB" id="3797359at2759"/>
<evidence type="ECO:0000313" key="1">
    <source>
        <dbReference type="EMBL" id="KAF1937632.1"/>
    </source>
</evidence>
<dbReference type="SUPFAM" id="SSF50044">
    <property type="entry name" value="SH3-domain"/>
    <property type="match status" value="1"/>
</dbReference>
<dbReference type="AlphaFoldDB" id="A0A6A5SCG0"/>
<evidence type="ECO:0000313" key="2">
    <source>
        <dbReference type="Proteomes" id="UP000800038"/>
    </source>
</evidence>
<name>A0A6A5SCG0_9PLEO</name>
<sequence>MSLGGVSSEGINLASALSRLDNLDSDQYIIALDPNGRQFYATPNGYHSTYIPAQILEELSAGHVGKIVWASFGSEPDSWFFACELRDGTPTFQTGHGIPLALRQFIQQLGSSGLLLTSLRVQLGANQSFVVWSRTLWACSGVPQMLRAKLCEGSSSSREWADVTKGSLKTGTLDNVQWSSSGSFFLKSGDKHIWDYHAKLVHTAWGKLWQVQGRDELRRMYVMLDPHAQSGTTFVFLKKHRAGEEEAPFIFRFENGAIHSNLAIETEPTYQNQSDPQPDGRLQHGAQKTEHEMPLQWATCKKAGKPHPRDSWELEVKEGERVKVLQDMGRNWYVVLNGEDINGWIHRSWLVFDNREPMTKPKDAKDAYTQFEQDVQKLLVPGQLREFPTMTDYMDACTKRYCQLLKEDVSSLGICAHDLLLLLEGSDNFSYGWIKEGRNMWHPDRFARFCHAEHAERLKPMAGQMFVLYGILMEACKP</sequence>
<evidence type="ECO:0008006" key="3">
    <source>
        <dbReference type="Google" id="ProtNLM"/>
    </source>
</evidence>
<organism evidence="1 2">
    <name type="scientific">Clathrospora elynae</name>
    <dbReference type="NCBI Taxonomy" id="706981"/>
    <lineage>
        <taxon>Eukaryota</taxon>
        <taxon>Fungi</taxon>
        <taxon>Dikarya</taxon>
        <taxon>Ascomycota</taxon>
        <taxon>Pezizomycotina</taxon>
        <taxon>Dothideomycetes</taxon>
        <taxon>Pleosporomycetidae</taxon>
        <taxon>Pleosporales</taxon>
        <taxon>Diademaceae</taxon>
        <taxon>Clathrospora</taxon>
    </lineage>
</organism>
<gene>
    <name evidence="1" type="ORF">EJ02DRAFT_356414</name>
</gene>
<reference evidence="1" key="1">
    <citation type="journal article" date="2020" name="Stud. Mycol.">
        <title>101 Dothideomycetes genomes: a test case for predicting lifestyles and emergence of pathogens.</title>
        <authorList>
            <person name="Haridas S."/>
            <person name="Albert R."/>
            <person name="Binder M."/>
            <person name="Bloem J."/>
            <person name="Labutti K."/>
            <person name="Salamov A."/>
            <person name="Andreopoulos B."/>
            <person name="Baker S."/>
            <person name="Barry K."/>
            <person name="Bills G."/>
            <person name="Bluhm B."/>
            <person name="Cannon C."/>
            <person name="Castanera R."/>
            <person name="Culley D."/>
            <person name="Daum C."/>
            <person name="Ezra D."/>
            <person name="Gonzalez J."/>
            <person name="Henrissat B."/>
            <person name="Kuo A."/>
            <person name="Liang C."/>
            <person name="Lipzen A."/>
            <person name="Lutzoni F."/>
            <person name="Magnuson J."/>
            <person name="Mondo S."/>
            <person name="Nolan M."/>
            <person name="Ohm R."/>
            <person name="Pangilinan J."/>
            <person name="Park H.-J."/>
            <person name="Ramirez L."/>
            <person name="Alfaro M."/>
            <person name="Sun H."/>
            <person name="Tritt A."/>
            <person name="Yoshinaga Y."/>
            <person name="Zwiers L.-H."/>
            <person name="Turgeon B."/>
            <person name="Goodwin S."/>
            <person name="Spatafora J."/>
            <person name="Crous P."/>
            <person name="Grigoriev I."/>
        </authorList>
    </citation>
    <scope>NUCLEOTIDE SEQUENCE</scope>
    <source>
        <strain evidence="1">CBS 161.51</strain>
    </source>
</reference>
<dbReference type="EMBL" id="ML976131">
    <property type="protein sequence ID" value="KAF1937632.1"/>
    <property type="molecule type" value="Genomic_DNA"/>
</dbReference>
<dbReference type="InterPro" id="IPR036028">
    <property type="entry name" value="SH3-like_dom_sf"/>
</dbReference>
<proteinExistence type="predicted"/>
<protein>
    <recommendedName>
        <fullName evidence="3">SH3 domain-containing protein</fullName>
    </recommendedName>
</protein>
<keyword evidence="2" id="KW-1185">Reference proteome</keyword>
<accession>A0A6A5SCG0</accession>
<dbReference type="Proteomes" id="UP000800038">
    <property type="component" value="Unassembled WGS sequence"/>
</dbReference>